<gene>
    <name evidence="1" type="ORF">JBS370_LOCUS43250</name>
</gene>
<evidence type="ECO:0000313" key="1">
    <source>
        <dbReference type="EMBL" id="CAF4394230.1"/>
    </source>
</evidence>
<sequence>LAFVGYRDINENLDKLDFTDDENIFQEFLTKVQAMGGDDTCEDVFSKLS</sequence>
<dbReference type="AlphaFoldDB" id="A0A820NMI5"/>
<protein>
    <submittedName>
        <fullName evidence="1">Uncharacterized protein</fullName>
    </submittedName>
</protein>
<feature type="non-terminal residue" evidence="1">
    <location>
        <position position="1"/>
    </location>
</feature>
<dbReference type="Proteomes" id="UP000663836">
    <property type="component" value="Unassembled WGS sequence"/>
</dbReference>
<accession>A0A820NMI5</accession>
<proteinExistence type="predicted"/>
<comment type="caution">
    <text evidence="1">The sequence shown here is derived from an EMBL/GenBank/DDBJ whole genome shotgun (WGS) entry which is preliminary data.</text>
</comment>
<name>A0A820NMI5_9BILA</name>
<reference evidence="1" key="1">
    <citation type="submission" date="2021-02" db="EMBL/GenBank/DDBJ databases">
        <authorList>
            <person name="Nowell W R."/>
        </authorList>
    </citation>
    <scope>NUCLEOTIDE SEQUENCE</scope>
</reference>
<evidence type="ECO:0000313" key="2">
    <source>
        <dbReference type="Proteomes" id="UP000663836"/>
    </source>
</evidence>
<dbReference type="EMBL" id="CAJOBD010064791">
    <property type="protein sequence ID" value="CAF4394230.1"/>
    <property type="molecule type" value="Genomic_DNA"/>
</dbReference>
<organism evidence="1 2">
    <name type="scientific">Rotaria sordida</name>
    <dbReference type="NCBI Taxonomy" id="392033"/>
    <lineage>
        <taxon>Eukaryota</taxon>
        <taxon>Metazoa</taxon>
        <taxon>Spiralia</taxon>
        <taxon>Gnathifera</taxon>
        <taxon>Rotifera</taxon>
        <taxon>Eurotatoria</taxon>
        <taxon>Bdelloidea</taxon>
        <taxon>Philodinida</taxon>
        <taxon>Philodinidae</taxon>
        <taxon>Rotaria</taxon>
    </lineage>
</organism>